<proteinExistence type="predicted"/>
<comment type="caution">
    <text evidence="2">The sequence shown here is derived from an EMBL/GenBank/DDBJ whole genome shotgun (WGS) entry which is preliminary data.</text>
</comment>
<feature type="domain" description="Ribonucleases P/MRP subunit Pop8-like" evidence="1">
    <location>
        <begin position="20"/>
        <end position="76"/>
    </location>
</feature>
<evidence type="ECO:0000313" key="2">
    <source>
        <dbReference type="EMBL" id="GBE86952.1"/>
    </source>
</evidence>
<dbReference type="EMBL" id="BFAD01000010">
    <property type="protein sequence ID" value="GBE86952.1"/>
    <property type="molecule type" value="Genomic_DNA"/>
</dbReference>
<reference evidence="2 3" key="1">
    <citation type="journal article" date="2018" name="Sci. Rep.">
        <title>Genome sequence of the cauliflower mushroom Sparassis crispa (Hanabiratake) and its association with beneficial usage.</title>
        <authorList>
            <person name="Kiyama R."/>
            <person name="Furutani Y."/>
            <person name="Kawaguchi K."/>
            <person name="Nakanishi T."/>
        </authorList>
    </citation>
    <scope>NUCLEOTIDE SEQUENCE [LARGE SCALE GENOMIC DNA]</scope>
</reference>
<dbReference type="InterPro" id="IPR049128">
    <property type="entry name" value="Pop8-like_dom"/>
</dbReference>
<accession>A0A401GXN5</accession>
<sequence>MSALSTSYHYIRFTVTPPCADAVILRKALQDSLSQSFGLVSSNTYIDVLSISDNGTDLVIRVAQSEAARVVASVAAHSGLPRLAVVKESSFLPSLLSVGAIS</sequence>
<dbReference type="InParanoid" id="A0A401GXN5"/>
<dbReference type="OrthoDB" id="3265020at2759"/>
<dbReference type="GeneID" id="38783869"/>
<dbReference type="RefSeq" id="XP_027617865.1">
    <property type="nucleotide sequence ID" value="XM_027762064.1"/>
</dbReference>
<protein>
    <recommendedName>
        <fullName evidence="1">Ribonucleases P/MRP subunit Pop8-like domain-containing protein</fullName>
    </recommendedName>
</protein>
<dbReference type="AlphaFoldDB" id="A0A401GXN5"/>
<dbReference type="Proteomes" id="UP000287166">
    <property type="component" value="Unassembled WGS sequence"/>
</dbReference>
<evidence type="ECO:0000313" key="3">
    <source>
        <dbReference type="Proteomes" id="UP000287166"/>
    </source>
</evidence>
<gene>
    <name evidence="2" type="ORF">SCP_1001960</name>
</gene>
<evidence type="ECO:0000259" key="1">
    <source>
        <dbReference type="Pfam" id="PF20976"/>
    </source>
</evidence>
<keyword evidence="3" id="KW-1185">Reference proteome</keyword>
<dbReference type="Pfam" id="PF20976">
    <property type="entry name" value="Pop8"/>
    <property type="match status" value="1"/>
</dbReference>
<name>A0A401GXN5_9APHY</name>
<organism evidence="2 3">
    <name type="scientific">Sparassis crispa</name>
    <dbReference type="NCBI Taxonomy" id="139825"/>
    <lineage>
        <taxon>Eukaryota</taxon>
        <taxon>Fungi</taxon>
        <taxon>Dikarya</taxon>
        <taxon>Basidiomycota</taxon>
        <taxon>Agaricomycotina</taxon>
        <taxon>Agaricomycetes</taxon>
        <taxon>Polyporales</taxon>
        <taxon>Sparassidaceae</taxon>
        <taxon>Sparassis</taxon>
    </lineage>
</organism>